<reference evidence="2 3" key="1">
    <citation type="submission" date="2018-03" db="EMBL/GenBank/DDBJ databases">
        <title>The Complete Genome of Celeribacter baekdonensis strain LH4, a Thiosulfate-Oxidizing Alphaproteobacterium Isolated from Gulf of Mexico Continental Slope Sediments.</title>
        <authorList>
            <person name="Flood B.E."/>
            <person name="Bailey J.V."/>
            <person name="Leprich D."/>
        </authorList>
    </citation>
    <scope>NUCLEOTIDE SEQUENCE [LARGE SCALE GENOMIC DNA]</scope>
    <source>
        <strain evidence="2 3">LH4</strain>
    </source>
</reference>
<feature type="transmembrane region" description="Helical" evidence="1">
    <location>
        <begin position="47"/>
        <end position="67"/>
    </location>
</feature>
<feature type="transmembrane region" description="Helical" evidence="1">
    <location>
        <begin position="21"/>
        <end position="41"/>
    </location>
</feature>
<keyword evidence="1" id="KW-0812">Transmembrane</keyword>
<dbReference type="KEGG" id="cbak:DA792_12800"/>
<organism evidence="2 3">
    <name type="scientific">Celeribacter baekdonensis</name>
    <dbReference type="NCBI Taxonomy" id="875171"/>
    <lineage>
        <taxon>Bacteria</taxon>
        <taxon>Pseudomonadati</taxon>
        <taxon>Pseudomonadota</taxon>
        <taxon>Alphaproteobacteria</taxon>
        <taxon>Rhodobacterales</taxon>
        <taxon>Roseobacteraceae</taxon>
        <taxon>Celeribacter</taxon>
    </lineage>
</organism>
<name>A0A2R4M3W1_9RHOB</name>
<keyword evidence="1" id="KW-0472">Membrane</keyword>
<protein>
    <submittedName>
        <fullName evidence="2">Uncharacterized protein</fullName>
    </submittedName>
</protein>
<dbReference type="OrthoDB" id="7376211at2"/>
<evidence type="ECO:0000313" key="3">
    <source>
        <dbReference type="Proteomes" id="UP000241447"/>
    </source>
</evidence>
<proteinExistence type="predicted"/>
<sequence length="78" mass="8987">MSSAATSPTASRKPSRLRFSLFVFLGVYPLVTILIYALAPVTSDWQIWQRNLVMVPIIVLSMVFFIIPRIHRHCGRWL</sequence>
<dbReference type="Proteomes" id="UP000241447">
    <property type="component" value="Chromosome"/>
</dbReference>
<dbReference type="AlphaFoldDB" id="A0A2R4M3W1"/>
<dbReference type="RefSeq" id="WP_107720274.1">
    <property type="nucleotide sequence ID" value="NZ_CP028475.1"/>
</dbReference>
<accession>A0A2R4M3W1</accession>
<keyword evidence="1" id="KW-1133">Transmembrane helix</keyword>
<gene>
    <name evidence="2" type="ORF">DA792_12800</name>
</gene>
<evidence type="ECO:0000313" key="2">
    <source>
        <dbReference type="EMBL" id="AVW91846.1"/>
    </source>
</evidence>
<evidence type="ECO:0000256" key="1">
    <source>
        <dbReference type="SAM" id="Phobius"/>
    </source>
</evidence>
<dbReference type="EMBL" id="CP028475">
    <property type="protein sequence ID" value="AVW91846.1"/>
    <property type="molecule type" value="Genomic_DNA"/>
</dbReference>